<dbReference type="SUPFAM" id="SSF161098">
    <property type="entry name" value="MetI-like"/>
    <property type="match status" value="1"/>
</dbReference>
<keyword evidence="2 7" id="KW-0813">Transport</keyword>
<evidence type="ECO:0000256" key="1">
    <source>
        <dbReference type="ARBA" id="ARBA00004651"/>
    </source>
</evidence>
<dbReference type="PANTHER" id="PTHR30193:SF37">
    <property type="entry name" value="INNER MEMBRANE ABC TRANSPORTER PERMEASE PROTEIN YCJO"/>
    <property type="match status" value="1"/>
</dbReference>
<keyword evidence="3" id="KW-1003">Cell membrane</keyword>
<dbReference type="PROSITE" id="PS50928">
    <property type="entry name" value="ABC_TM1"/>
    <property type="match status" value="1"/>
</dbReference>
<evidence type="ECO:0000256" key="3">
    <source>
        <dbReference type="ARBA" id="ARBA00022475"/>
    </source>
</evidence>
<gene>
    <name evidence="9" type="primary">ugpA_3</name>
    <name evidence="9" type="ORF">NCTC8081_02339</name>
</gene>
<reference evidence="9 10" key="1">
    <citation type="submission" date="2018-06" db="EMBL/GenBank/DDBJ databases">
        <authorList>
            <consortium name="Pathogen Informatics"/>
            <person name="Doyle S."/>
        </authorList>
    </citation>
    <scope>NUCLEOTIDE SEQUENCE [LARGE SCALE GENOMIC DNA]</scope>
    <source>
        <strain evidence="9 10">NCTC8081</strain>
    </source>
</reference>
<accession>A0A2X2VD40</accession>
<sequence length="317" mass="35624">MIMNISVKSKEKLKLKRIEKEELKFNKKNMKEWGWGYVMIAPTIIGLLILNIFPAIKTFILSFQKTGDFGNNVWTGLSNYKKLLTDEVVISAIGNTFKYAIIVVPISIILSLIVAVLLNQNIKGKSLYRTIYFLPMVAAPAAIAMIWKWLFNSEFGIINQILNLIGINGPMWLSDSKTALISIAVVGIWSCIGYNMVLLLAGLQEIPKDYYEAANVDGAGPIRTFFKITLPLLSPTMFFVVVTSVIGSLQVFDTIFMMIGKTNVAIEGTQSLVYLFYKYSFVVNDQGYGSAIVMLLLAIIMVITFIQLKVQKKWVHY</sequence>
<feature type="transmembrane region" description="Helical" evidence="7">
    <location>
        <begin position="232"/>
        <end position="252"/>
    </location>
</feature>
<evidence type="ECO:0000256" key="2">
    <source>
        <dbReference type="ARBA" id="ARBA00022448"/>
    </source>
</evidence>
<keyword evidence="4 7" id="KW-0812">Transmembrane</keyword>
<keyword evidence="6 7" id="KW-0472">Membrane</keyword>
<comment type="subcellular location">
    <subcellularLocation>
        <location evidence="1 7">Cell membrane</location>
        <topology evidence="1 7">Multi-pass membrane protein</topology>
    </subcellularLocation>
</comment>
<evidence type="ECO:0000313" key="10">
    <source>
        <dbReference type="Proteomes" id="UP000250234"/>
    </source>
</evidence>
<evidence type="ECO:0000256" key="6">
    <source>
        <dbReference type="ARBA" id="ARBA00023136"/>
    </source>
</evidence>
<dbReference type="GO" id="GO:0005886">
    <property type="term" value="C:plasma membrane"/>
    <property type="evidence" value="ECO:0007669"/>
    <property type="project" value="UniProtKB-SubCell"/>
</dbReference>
<feature type="domain" description="ABC transmembrane type-1" evidence="8">
    <location>
        <begin position="93"/>
        <end position="307"/>
    </location>
</feature>
<evidence type="ECO:0000256" key="4">
    <source>
        <dbReference type="ARBA" id="ARBA00022692"/>
    </source>
</evidence>
<evidence type="ECO:0000256" key="5">
    <source>
        <dbReference type="ARBA" id="ARBA00022989"/>
    </source>
</evidence>
<feature type="transmembrane region" description="Helical" evidence="7">
    <location>
        <begin position="34"/>
        <end position="56"/>
    </location>
</feature>
<dbReference type="InterPro" id="IPR000515">
    <property type="entry name" value="MetI-like"/>
</dbReference>
<dbReference type="Pfam" id="PF00528">
    <property type="entry name" value="BPD_transp_1"/>
    <property type="match status" value="1"/>
</dbReference>
<dbReference type="CDD" id="cd06261">
    <property type="entry name" value="TM_PBP2"/>
    <property type="match status" value="1"/>
</dbReference>
<dbReference type="InterPro" id="IPR051393">
    <property type="entry name" value="ABC_transporter_permease"/>
</dbReference>
<dbReference type="AlphaFoldDB" id="A0A2X2VD40"/>
<comment type="similarity">
    <text evidence="7">Belongs to the binding-protein-dependent transport system permease family.</text>
</comment>
<evidence type="ECO:0000256" key="7">
    <source>
        <dbReference type="RuleBase" id="RU363032"/>
    </source>
</evidence>
<dbReference type="EMBL" id="UAWO01000002">
    <property type="protein sequence ID" value="SQC08412.1"/>
    <property type="molecule type" value="Genomic_DNA"/>
</dbReference>
<keyword evidence="5 7" id="KW-1133">Transmembrane helix</keyword>
<proteinExistence type="inferred from homology"/>
<feature type="transmembrane region" description="Helical" evidence="7">
    <location>
        <begin position="179"/>
        <end position="201"/>
    </location>
</feature>
<organism evidence="9 10">
    <name type="scientific">Clostridium perfringens</name>
    <dbReference type="NCBI Taxonomy" id="1502"/>
    <lineage>
        <taxon>Bacteria</taxon>
        <taxon>Bacillati</taxon>
        <taxon>Bacillota</taxon>
        <taxon>Clostridia</taxon>
        <taxon>Eubacteriales</taxon>
        <taxon>Clostridiaceae</taxon>
        <taxon>Clostridium</taxon>
    </lineage>
</organism>
<feature type="transmembrane region" description="Helical" evidence="7">
    <location>
        <begin position="99"/>
        <end position="118"/>
    </location>
</feature>
<feature type="transmembrane region" description="Helical" evidence="7">
    <location>
        <begin position="288"/>
        <end position="308"/>
    </location>
</feature>
<name>A0A2X2VD40_CLOPF</name>
<dbReference type="GO" id="GO:0055085">
    <property type="term" value="P:transmembrane transport"/>
    <property type="evidence" value="ECO:0007669"/>
    <property type="project" value="InterPro"/>
</dbReference>
<dbReference type="PANTHER" id="PTHR30193">
    <property type="entry name" value="ABC TRANSPORTER PERMEASE PROTEIN"/>
    <property type="match status" value="1"/>
</dbReference>
<dbReference type="Gene3D" id="1.10.3720.10">
    <property type="entry name" value="MetI-like"/>
    <property type="match status" value="1"/>
</dbReference>
<dbReference type="Proteomes" id="UP000250234">
    <property type="component" value="Unassembled WGS sequence"/>
</dbReference>
<evidence type="ECO:0000313" key="9">
    <source>
        <dbReference type="EMBL" id="SQC08412.1"/>
    </source>
</evidence>
<evidence type="ECO:0000259" key="8">
    <source>
        <dbReference type="PROSITE" id="PS50928"/>
    </source>
</evidence>
<dbReference type="InterPro" id="IPR035906">
    <property type="entry name" value="MetI-like_sf"/>
</dbReference>
<feature type="transmembrane region" description="Helical" evidence="7">
    <location>
        <begin position="130"/>
        <end position="150"/>
    </location>
</feature>
<protein>
    <submittedName>
        <fullName evidence="9">ABC transporter permease</fullName>
    </submittedName>
</protein>